<evidence type="ECO:0000313" key="1">
    <source>
        <dbReference type="EMBL" id="KAG0519864.1"/>
    </source>
</evidence>
<dbReference type="EMBL" id="CM027687">
    <property type="protein sequence ID" value="KAG0519864.1"/>
    <property type="molecule type" value="Genomic_DNA"/>
</dbReference>
<comment type="caution">
    <text evidence="1">The sequence shown here is derived from an EMBL/GenBank/DDBJ whole genome shotgun (WGS) entry which is preliminary data.</text>
</comment>
<evidence type="ECO:0000313" key="2">
    <source>
        <dbReference type="Proteomes" id="UP000807115"/>
    </source>
</evidence>
<organism evidence="1 2">
    <name type="scientific">Sorghum bicolor</name>
    <name type="common">Sorghum</name>
    <name type="synonym">Sorghum vulgare</name>
    <dbReference type="NCBI Taxonomy" id="4558"/>
    <lineage>
        <taxon>Eukaryota</taxon>
        <taxon>Viridiplantae</taxon>
        <taxon>Streptophyta</taxon>
        <taxon>Embryophyta</taxon>
        <taxon>Tracheophyta</taxon>
        <taxon>Spermatophyta</taxon>
        <taxon>Magnoliopsida</taxon>
        <taxon>Liliopsida</taxon>
        <taxon>Poales</taxon>
        <taxon>Poaceae</taxon>
        <taxon>PACMAD clade</taxon>
        <taxon>Panicoideae</taxon>
        <taxon>Andropogonodae</taxon>
        <taxon>Andropogoneae</taxon>
        <taxon>Sorghinae</taxon>
        <taxon>Sorghum</taxon>
    </lineage>
</organism>
<name>A0A921U6E1_SORBI</name>
<dbReference type="Proteomes" id="UP000807115">
    <property type="component" value="Chromosome 8"/>
</dbReference>
<reference evidence="1" key="2">
    <citation type="submission" date="2020-10" db="EMBL/GenBank/DDBJ databases">
        <authorList>
            <person name="Cooper E.A."/>
            <person name="Brenton Z.W."/>
            <person name="Flinn B.S."/>
            <person name="Jenkins J."/>
            <person name="Shu S."/>
            <person name="Flowers D."/>
            <person name="Luo F."/>
            <person name="Wang Y."/>
            <person name="Xia P."/>
            <person name="Barry K."/>
            <person name="Daum C."/>
            <person name="Lipzen A."/>
            <person name="Yoshinaga Y."/>
            <person name="Schmutz J."/>
            <person name="Saski C."/>
            <person name="Vermerris W."/>
            <person name="Kresovich S."/>
        </authorList>
    </citation>
    <scope>NUCLEOTIDE SEQUENCE</scope>
</reference>
<proteinExistence type="predicted"/>
<sequence>MIDEYNAPTIPIISMPPHDRLTLCCTHLLAHSGMCRPAGDSSLNSAGGGGGGAVAVVGGLHLAPVEAAVAPAGGAHERRRRALRARRHELAAPVHGVPADGRRVVPLALPVVHHLRRLLAPRRRPVRHGPPILLRPHII</sequence>
<dbReference type="AlphaFoldDB" id="A0A921U6E1"/>
<reference evidence="1" key="1">
    <citation type="journal article" date="2019" name="BMC Genomics">
        <title>A new reference genome for Sorghum bicolor reveals high levels of sequence similarity between sweet and grain genotypes: implications for the genetics of sugar metabolism.</title>
        <authorList>
            <person name="Cooper E.A."/>
            <person name="Brenton Z.W."/>
            <person name="Flinn B.S."/>
            <person name="Jenkins J."/>
            <person name="Shu S."/>
            <person name="Flowers D."/>
            <person name="Luo F."/>
            <person name="Wang Y."/>
            <person name="Xia P."/>
            <person name="Barry K."/>
            <person name="Daum C."/>
            <person name="Lipzen A."/>
            <person name="Yoshinaga Y."/>
            <person name="Schmutz J."/>
            <person name="Saski C."/>
            <person name="Vermerris W."/>
            <person name="Kresovich S."/>
        </authorList>
    </citation>
    <scope>NUCLEOTIDE SEQUENCE</scope>
</reference>
<gene>
    <name evidence="1" type="ORF">BDA96_08G023200</name>
</gene>
<accession>A0A921U6E1</accession>
<protein>
    <submittedName>
        <fullName evidence="1">Uncharacterized protein</fullName>
    </submittedName>
</protein>